<dbReference type="AlphaFoldDB" id="A0AAD6YP95"/>
<organism evidence="1 2">
    <name type="scientific">Mycena pura</name>
    <dbReference type="NCBI Taxonomy" id="153505"/>
    <lineage>
        <taxon>Eukaryota</taxon>
        <taxon>Fungi</taxon>
        <taxon>Dikarya</taxon>
        <taxon>Basidiomycota</taxon>
        <taxon>Agaricomycotina</taxon>
        <taxon>Agaricomycetes</taxon>
        <taxon>Agaricomycetidae</taxon>
        <taxon>Agaricales</taxon>
        <taxon>Marasmiineae</taxon>
        <taxon>Mycenaceae</taxon>
        <taxon>Mycena</taxon>
    </lineage>
</organism>
<reference evidence="1" key="1">
    <citation type="submission" date="2023-03" db="EMBL/GenBank/DDBJ databases">
        <title>Massive genome expansion in bonnet fungi (Mycena s.s.) driven by repeated elements and novel gene families across ecological guilds.</title>
        <authorList>
            <consortium name="Lawrence Berkeley National Laboratory"/>
            <person name="Harder C.B."/>
            <person name="Miyauchi S."/>
            <person name="Viragh M."/>
            <person name="Kuo A."/>
            <person name="Thoen E."/>
            <person name="Andreopoulos B."/>
            <person name="Lu D."/>
            <person name="Skrede I."/>
            <person name="Drula E."/>
            <person name="Henrissat B."/>
            <person name="Morin E."/>
            <person name="Kohler A."/>
            <person name="Barry K."/>
            <person name="LaButti K."/>
            <person name="Morin E."/>
            <person name="Salamov A."/>
            <person name="Lipzen A."/>
            <person name="Mereny Z."/>
            <person name="Hegedus B."/>
            <person name="Baldrian P."/>
            <person name="Stursova M."/>
            <person name="Weitz H."/>
            <person name="Taylor A."/>
            <person name="Grigoriev I.V."/>
            <person name="Nagy L.G."/>
            <person name="Martin F."/>
            <person name="Kauserud H."/>
        </authorList>
    </citation>
    <scope>NUCLEOTIDE SEQUENCE</scope>
    <source>
        <strain evidence="1">9144</strain>
    </source>
</reference>
<dbReference type="EMBL" id="JARJCW010000005">
    <property type="protein sequence ID" value="KAJ7224642.1"/>
    <property type="molecule type" value="Genomic_DNA"/>
</dbReference>
<name>A0AAD6YP95_9AGAR</name>
<dbReference type="Proteomes" id="UP001219525">
    <property type="component" value="Unassembled WGS sequence"/>
</dbReference>
<accession>A0AAD6YP95</accession>
<sequence>MVYATFFNQTTTLKTALLMDAAAIMKTFDAFAKKPDLYNVQEEARDCMEPAVSAINDIYERFKTQPERHAGYIEDSLSQLSSLRVSYQSNTFDLRTLYDIVAWILSVVGDVPSIATRANYYYPLMMIGYVFCAKLIPKKNGKEFKFSPGSPTVWAIMWFKQTVTGNQQVTRVVVGATLDRPDQVTKDNAKAFRKDLLDASHILGWDRNQLSVEQQREGAEKQDFGHCAETYMLLFICSLGQGQEATAIQRSVEGLAANASLLYTESSAEIVDYDSKQIKGGLLNPCLNCEWLLGYGAGFQISNFIVTKRKF</sequence>
<comment type="caution">
    <text evidence="1">The sequence shown here is derived from an EMBL/GenBank/DDBJ whole genome shotgun (WGS) entry which is preliminary data.</text>
</comment>
<protein>
    <submittedName>
        <fullName evidence="1">Uncharacterized protein</fullName>
    </submittedName>
</protein>
<gene>
    <name evidence="1" type="ORF">GGX14DRAFT_426421</name>
</gene>
<proteinExistence type="predicted"/>
<evidence type="ECO:0000313" key="1">
    <source>
        <dbReference type="EMBL" id="KAJ7224642.1"/>
    </source>
</evidence>
<evidence type="ECO:0000313" key="2">
    <source>
        <dbReference type="Proteomes" id="UP001219525"/>
    </source>
</evidence>
<keyword evidence="2" id="KW-1185">Reference proteome</keyword>